<evidence type="ECO:0000313" key="2">
    <source>
        <dbReference type="Proteomes" id="UP000253918"/>
    </source>
</evidence>
<gene>
    <name evidence="1" type="ORF">DVW87_10895</name>
</gene>
<comment type="caution">
    <text evidence="1">The sequence shown here is derived from an EMBL/GenBank/DDBJ whole genome shotgun (WGS) entry which is preliminary data.</text>
</comment>
<sequence>MTRQDAADWMLAQFEAKRFLYQEEAATHLLHLHDEEVAYYDANGNVCVDKQVLALFNKLTPDVVYERAAKFWRDRLPSDQPGRQQ</sequence>
<evidence type="ECO:0000313" key="1">
    <source>
        <dbReference type="EMBL" id="RDE05709.1"/>
    </source>
</evidence>
<name>A0A369VV23_9SPHN</name>
<dbReference type="OrthoDB" id="8454520at2"/>
<protein>
    <submittedName>
        <fullName evidence="1">Uncharacterized protein</fullName>
    </submittedName>
</protein>
<keyword evidence="2" id="KW-1185">Reference proteome</keyword>
<dbReference type="InterPro" id="IPR054228">
    <property type="entry name" value="DUF6953"/>
</dbReference>
<accession>A0A369VV23</accession>
<dbReference type="Proteomes" id="UP000253918">
    <property type="component" value="Unassembled WGS sequence"/>
</dbReference>
<dbReference type="EMBL" id="QQNB01000002">
    <property type="protein sequence ID" value="RDE05709.1"/>
    <property type="molecule type" value="Genomic_DNA"/>
</dbReference>
<dbReference type="Pfam" id="PF22266">
    <property type="entry name" value="DUF6953"/>
    <property type="match status" value="1"/>
</dbReference>
<dbReference type="RefSeq" id="WP_114687778.1">
    <property type="nucleotide sequence ID" value="NZ_QQNB01000002.1"/>
</dbReference>
<reference evidence="1 2" key="1">
    <citation type="submission" date="2018-07" db="EMBL/GenBank/DDBJ databases">
        <title>a novel species of Sphingomonas isolated from the rhizosphere soil of Araceae plant.</title>
        <authorList>
            <person name="Zhiyong W."/>
            <person name="Qinglan Z."/>
            <person name="Zhiwei F."/>
            <person name="Ding X."/>
            <person name="Gejiao W."/>
            <person name="Shixue Z."/>
        </authorList>
    </citation>
    <scope>NUCLEOTIDE SEQUENCE [LARGE SCALE GENOMIC DNA]</scope>
    <source>
        <strain evidence="1 2">WZY 27</strain>
    </source>
</reference>
<organism evidence="1 2">
    <name type="scientific">Sphingomonas aracearum</name>
    <dbReference type="NCBI Taxonomy" id="2283317"/>
    <lineage>
        <taxon>Bacteria</taxon>
        <taxon>Pseudomonadati</taxon>
        <taxon>Pseudomonadota</taxon>
        <taxon>Alphaproteobacteria</taxon>
        <taxon>Sphingomonadales</taxon>
        <taxon>Sphingomonadaceae</taxon>
        <taxon>Sphingomonas</taxon>
    </lineage>
</organism>
<dbReference type="AlphaFoldDB" id="A0A369VV23"/>
<proteinExistence type="predicted"/>